<feature type="transmembrane region" description="Helical" evidence="2">
    <location>
        <begin position="159"/>
        <end position="180"/>
    </location>
</feature>
<evidence type="ECO:0000259" key="3">
    <source>
        <dbReference type="Pfam" id="PF07987"/>
    </source>
</evidence>
<keyword evidence="5" id="KW-1185">Reference proteome</keyword>
<proteinExistence type="predicted"/>
<protein>
    <submittedName>
        <fullName evidence="4">YcnI family protein</fullName>
    </submittedName>
</protein>
<dbReference type="InterPro" id="IPR012533">
    <property type="entry name" value="YcnI-copper_dom"/>
</dbReference>
<reference evidence="4 5" key="1">
    <citation type="submission" date="2022-03" db="EMBL/GenBank/DDBJ databases">
        <title>Pseudonocardia alaer sp. nov., a novel actinomycete isolated from reed forest soil.</title>
        <authorList>
            <person name="Wang L."/>
        </authorList>
    </citation>
    <scope>NUCLEOTIDE SEQUENCE [LARGE SCALE GENOMIC DNA]</scope>
    <source>
        <strain evidence="4 5">Y-16303</strain>
    </source>
</reference>
<gene>
    <name evidence="4" type="ORF">MMF94_37555</name>
</gene>
<comment type="caution">
    <text evidence="4">The sequence shown here is derived from an EMBL/GenBank/DDBJ whole genome shotgun (WGS) entry which is preliminary data.</text>
</comment>
<accession>A0ABS9TS99</accession>
<keyword evidence="2" id="KW-0472">Membrane</keyword>
<dbReference type="EMBL" id="JAKXMK010000043">
    <property type="protein sequence ID" value="MCH6171432.1"/>
    <property type="molecule type" value="Genomic_DNA"/>
</dbReference>
<evidence type="ECO:0000313" key="5">
    <source>
        <dbReference type="Proteomes" id="UP001299970"/>
    </source>
</evidence>
<evidence type="ECO:0000256" key="2">
    <source>
        <dbReference type="SAM" id="Phobius"/>
    </source>
</evidence>
<evidence type="ECO:0000256" key="1">
    <source>
        <dbReference type="SAM" id="MobiDB-lite"/>
    </source>
</evidence>
<keyword evidence="2" id="KW-0812">Transmembrane</keyword>
<organism evidence="4 5">
    <name type="scientific">Pseudonocardia alaniniphila</name>
    <dbReference type="NCBI Taxonomy" id="75291"/>
    <lineage>
        <taxon>Bacteria</taxon>
        <taxon>Bacillati</taxon>
        <taxon>Actinomycetota</taxon>
        <taxon>Actinomycetes</taxon>
        <taxon>Pseudonocardiales</taxon>
        <taxon>Pseudonocardiaceae</taxon>
        <taxon>Pseudonocardia</taxon>
    </lineage>
</organism>
<dbReference type="CDD" id="cd08545">
    <property type="entry name" value="YcnI_like"/>
    <property type="match status" value="1"/>
</dbReference>
<feature type="domain" description="YncI copper-binding" evidence="3">
    <location>
        <begin position="2"/>
        <end position="128"/>
    </location>
</feature>
<dbReference type="InterPro" id="IPR038507">
    <property type="entry name" value="YcnI-like_sf"/>
</dbReference>
<name>A0ABS9TS99_9PSEU</name>
<dbReference type="Pfam" id="PF07987">
    <property type="entry name" value="DUF1775"/>
    <property type="match status" value="1"/>
</dbReference>
<evidence type="ECO:0000313" key="4">
    <source>
        <dbReference type="EMBL" id="MCH6171432.1"/>
    </source>
</evidence>
<sequence length="189" mass="19565">MPDESDVADTIALSVTMPTDHPITSVSTTPIPGWNATTRTVPLNPPVQVDGETLTEAIGSVTWTAAPGNRIAPGQYLEFPVLIEFPTGVSEVILPTSQTYDNGEVVDWNQPPNPDGSEPERPAPRIMLTAATPTGRDQSAAPGSGNGPRAGETDSTARWLGGAGLLLGALGLGVGVGALLHARRAAKRN</sequence>
<feature type="region of interest" description="Disordered" evidence="1">
    <location>
        <begin position="103"/>
        <end position="155"/>
    </location>
</feature>
<dbReference type="Gene3D" id="2.60.40.2230">
    <property type="entry name" value="Uncharacterised protein YcnI-like PF07987, DUF1775"/>
    <property type="match status" value="1"/>
</dbReference>
<keyword evidence="2" id="KW-1133">Transmembrane helix</keyword>
<dbReference type="Proteomes" id="UP001299970">
    <property type="component" value="Unassembled WGS sequence"/>
</dbReference>